<dbReference type="Gene3D" id="3.40.50.300">
    <property type="entry name" value="P-loop containing nucleotide triphosphate hydrolases"/>
    <property type="match status" value="1"/>
</dbReference>
<dbReference type="NCBIfam" id="TIGR00017">
    <property type="entry name" value="cmk"/>
    <property type="match status" value="1"/>
</dbReference>
<evidence type="ECO:0000259" key="9">
    <source>
        <dbReference type="Pfam" id="PF02224"/>
    </source>
</evidence>
<accession>A0A931LQU5</accession>
<dbReference type="EC" id="2.7.4.25" evidence="8"/>
<dbReference type="AlphaFoldDB" id="A0A931LQU5"/>
<dbReference type="GO" id="GO:0005524">
    <property type="term" value="F:ATP binding"/>
    <property type="evidence" value="ECO:0007669"/>
    <property type="project" value="UniProtKB-UniRule"/>
</dbReference>
<feature type="binding site" evidence="8">
    <location>
        <begin position="7"/>
        <end position="15"/>
    </location>
    <ligand>
        <name>ATP</name>
        <dbReference type="ChEBI" id="CHEBI:30616"/>
    </ligand>
</feature>
<evidence type="ECO:0000256" key="1">
    <source>
        <dbReference type="ARBA" id="ARBA00009427"/>
    </source>
</evidence>
<keyword evidence="4 8" id="KW-0418">Kinase</keyword>
<comment type="catalytic activity">
    <reaction evidence="6 8">
        <text>dCMP + ATP = dCDP + ADP</text>
        <dbReference type="Rhea" id="RHEA:25094"/>
        <dbReference type="ChEBI" id="CHEBI:30616"/>
        <dbReference type="ChEBI" id="CHEBI:57566"/>
        <dbReference type="ChEBI" id="CHEBI:58593"/>
        <dbReference type="ChEBI" id="CHEBI:456216"/>
        <dbReference type="EC" id="2.7.4.25"/>
    </reaction>
</comment>
<dbReference type="SUPFAM" id="SSF52540">
    <property type="entry name" value="P-loop containing nucleoside triphosphate hydrolases"/>
    <property type="match status" value="1"/>
</dbReference>
<dbReference type="InterPro" id="IPR003136">
    <property type="entry name" value="Cytidylate_kin"/>
</dbReference>
<comment type="caution">
    <text evidence="10">The sequence shown here is derived from an EMBL/GenBank/DDBJ whole genome shotgun (WGS) entry which is preliminary data.</text>
</comment>
<evidence type="ECO:0000256" key="4">
    <source>
        <dbReference type="ARBA" id="ARBA00022777"/>
    </source>
</evidence>
<sequence length="221" mass="23191">MVIAIDGPAGAGKSTVAKALARDLGLRFLDTGAMYRALAVKAKRAGLGPEDGVAAAVLGQQTEIGFSAGEPQRVLLDGEDVTDAIRTLEIGELASALSAFSEIRRVLVARQQVIVAAGGVVLEGRDATTVIAPHAHVKVYLTASLEERARRRHVEMAAKGQAPAYGEVRQEVERRDHRDITRQDSPLSVAEGATVVETGGLSAEEVVNAIRLLADVAVRAG</sequence>
<dbReference type="GO" id="GO:0005829">
    <property type="term" value="C:cytosol"/>
    <property type="evidence" value="ECO:0007669"/>
    <property type="project" value="TreeGrafter"/>
</dbReference>
<gene>
    <name evidence="8" type="primary">cmk</name>
    <name evidence="10" type="ORF">HYR64_01585</name>
</gene>
<comment type="catalytic activity">
    <reaction evidence="7 8">
        <text>CMP + ATP = CDP + ADP</text>
        <dbReference type="Rhea" id="RHEA:11600"/>
        <dbReference type="ChEBI" id="CHEBI:30616"/>
        <dbReference type="ChEBI" id="CHEBI:58069"/>
        <dbReference type="ChEBI" id="CHEBI:60377"/>
        <dbReference type="ChEBI" id="CHEBI:456216"/>
        <dbReference type="EC" id="2.7.4.25"/>
    </reaction>
</comment>
<evidence type="ECO:0000256" key="5">
    <source>
        <dbReference type="ARBA" id="ARBA00022840"/>
    </source>
</evidence>
<keyword evidence="3 8" id="KW-0547">Nucleotide-binding</keyword>
<evidence type="ECO:0000256" key="3">
    <source>
        <dbReference type="ARBA" id="ARBA00022741"/>
    </source>
</evidence>
<dbReference type="GO" id="GO:0006220">
    <property type="term" value="P:pyrimidine nucleotide metabolic process"/>
    <property type="evidence" value="ECO:0007669"/>
    <property type="project" value="UniProtKB-UniRule"/>
</dbReference>
<keyword evidence="8" id="KW-0963">Cytoplasm</keyword>
<evidence type="ECO:0000256" key="6">
    <source>
        <dbReference type="ARBA" id="ARBA00047615"/>
    </source>
</evidence>
<dbReference type="HAMAP" id="MF_00238">
    <property type="entry name" value="Cytidyl_kinase_type1"/>
    <property type="match status" value="1"/>
</dbReference>
<name>A0A931LQU5_FIMGI</name>
<feature type="domain" description="Cytidylate kinase" evidence="9">
    <location>
        <begin position="3"/>
        <end position="210"/>
    </location>
</feature>
<dbReference type="PANTHER" id="PTHR21299">
    <property type="entry name" value="CYTIDYLATE KINASE/PANTOATE-BETA-ALANINE LIGASE"/>
    <property type="match status" value="1"/>
</dbReference>
<dbReference type="Pfam" id="PF02224">
    <property type="entry name" value="Cytidylate_kin"/>
    <property type="match status" value="1"/>
</dbReference>
<dbReference type="CDD" id="cd02020">
    <property type="entry name" value="CMPK"/>
    <property type="match status" value="1"/>
</dbReference>
<proteinExistence type="inferred from homology"/>
<evidence type="ECO:0000313" key="10">
    <source>
        <dbReference type="EMBL" id="MBI1755783.1"/>
    </source>
</evidence>
<comment type="subcellular location">
    <subcellularLocation>
        <location evidence="8">Cytoplasm</location>
    </subcellularLocation>
</comment>
<dbReference type="InterPro" id="IPR011994">
    <property type="entry name" value="Cytidylate_kinase_dom"/>
</dbReference>
<keyword evidence="2 8" id="KW-0808">Transferase</keyword>
<organism evidence="10 11">
    <name type="scientific">Fimbriimonas ginsengisoli</name>
    <dbReference type="NCBI Taxonomy" id="1005039"/>
    <lineage>
        <taxon>Bacteria</taxon>
        <taxon>Bacillati</taxon>
        <taxon>Armatimonadota</taxon>
        <taxon>Fimbriimonadia</taxon>
        <taxon>Fimbriimonadales</taxon>
        <taxon>Fimbriimonadaceae</taxon>
        <taxon>Fimbriimonas</taxon>
    </lineage>
</organism>
<dbReference type="GO" id="GO:0015949">
    <property type="term" value="P:nucleobase-containing small molecule interconversion"/>
    <property type="evidence" value="ECO:0007669"/>
    <property type="project" value="TreeGrafter"/>
</dbReference>
<evidence type="ECO:0000313" key="11">
    <source>
        <dbReference type="Proteomes" id="UP000727962"/>
    </source>
</evidence>
<evidence type="ECO:0000256" key="2">
    <source>
        <dbReference type="ARBA" id="ARBA00022679"/>
    </source>
</evidence>
<dbReference type="GO" id="GO:0036431">
    <property type="term" value="F:dCMP kinase activity"/>
    <property type="evidence" value="ECO:0007669"/>
    <property type="project" value="InterPro"/>
</dbReference>
<evidence type="ECO:0000256" key="8">
    <source>
        <dbReference type="HAMAP-Rule" id="MF_00238"/>
    </source>
</evidence>
<dbReference type="PANTHER" id="PTHR21299:SF2">
    <property type="entry name" value="CYTIDYLATE KINASE"/>
    <property type="match status" value="1"/>
</dbReference>
<dbReference type="InterPro" id="IPR027417">
    <property type="entry name" value="P-loop_NTPase"/>
</dbReference>
<comment type="similarity">
    <text evidence="1 8">Belongs to the cytidylate kinase family. Type 1 subfamily.</text>
</comment>
<dbReference type="EMBL" id="JACOSL010000009">
    <property type="protein sequence ID" value="MBI1755783.1"/>
    <property type="molecule type" value="Genomic_DNA"/>
</dbReference>
<keyword evidence="5 8" id="KW-0067">ATP-binding</keyword>
<reference evidence="10" key="1">
    <citation type="submission" date="2020-07" db="EMBL/GenBank/DDBJ databases">
        <title>Huge and variable diversity of episymbiotic CPR bacteria and DPANN archaea in groundwater ecosystems.</title>
        <authorList>
            <person name="He C.Y."/>
            <person name="Keren R."/>
            <person name="Whittaker M."/>
            <person name="Farag I.F."/>
            <person name="Doudna J."/>
            <person name="Cate J.H.D."/>
            <person name="Banfield J.F."/>
        </authorList>
    </citation>
    <scope>NUCLEOTIDE SEQUENCE</scope>
    <source>
        <strain evidence="10">NC_groundwater_17_Pr7_B-0.1um_64_12</strain>
    </source>
</reference>
<dbReference type="Proteomes" id="UP000727962">
    <property type="component" value="Unassembled WGS sequence"/>
</dbReference>
<protein>
    <recommendedName>
        <fullName evidence="8">Cytidylate kinase</fullName>
        <shortName evidence="8">CK</shortName>
        <ecNumber evidence="8">2.7.4.25</ecNumber>
    </recommendedName>
    <alternativeName>
        <fullName evidence="8">Cytidine monophosphate kinase</fullName>
        <shortName evidence="8">CMP kinase</shortName>
    </alternativeName>
</protein>
<evidence type="ECO:0000256" key="7">
    <source>
        <dbReference type="ARBA" id="ARBA00048478"/>
    </source>
</evidence>